<dbReference type="RefSeq" id="WP_262067276.1">
    <property type="nucleotide sequence ID" value="NZ_JAMXOD010000029.1"/>
</dbReference>
<proteinExistence type="predicted"/>
<evidence type="ECO:0000256" key="1">
    <source>
        <dbReference type="ARBA" id="ARBA00004651"/>
    </source>
</evidence>
<evidence type="ECO:0000313" key="9">
    <source>
        <dbReference type="Proteomes" id="UP001523566"/>
    </source>
</evidence>
<evidence type="ECO:0000256" key="6">
    <source>
        <dbReference type="SAM" id="Phobius"/>
    </source>
</evidence>
<dbReference type="InterPro" id="IPR038766">
    <property type="entry name" value="Membrane_comp_ABC_pdt"/>
</dbReference>
<keyword evidence="3 6" id="KW-0812">Transmembrane</keyword>
<feature type="domain" description="ABC3 transporter permease C-terminal" evidence="7">
    <location>
        <begin position="260"/>
        <end position="371"/>
    </location>
</feature>
<dbReference type="InterPro" id="IPR003838">
    <property type="entry name" value="ABC3_permease_C"/>
</dbReference>
<gene>
    <name evidence="8" type="ORF">NK125_13980</name>
</gene>
<feature type="transmembrane region" description="Helical" evidence="6">
    <location>
        <begin position="421"/>
        <end position="445"/>
    </location>
</feature>
<evidence type="ECO:0000259" key="7">
    <source>
        <dbReference type="Pfam" id="PF02687"/>
    </source>
</evidence>
<feature type="transmembrane region" description="Helical" evidence="6">
    <location>
        <begin position="647"/>
        <end position="668"/>
    </location>
</feature>
<dbReference type="EMBL" id="JAMZFW010000029">
    <property type="protein sequence ID" value="MCP1103508.1"/>
    <property type="molecule type" value="Genomic_DNA"/>
</dbReference>
<reference evidence="8 9" key="1">
    <citation type="journal article" date="2022" name="Genome Biol. Evol.">
        <title>Host diet, physiology and behaviors set the stage for Lachnospiraceae cladogenesis.</title>
        <authorList>
            <person name="Vera-Ponce De Leon A."/>
            <person name="Schneider M."/>
            <person name="Jahnes B.C."/>
            <person name="Sadowski V."/>
            <person name="Camuy-Velez L.A."/>
            <person name="Duan J."/>
            <person name="Sabree Z.L."/>
        </authorList>
    </citation>
    <scope>NUCLEOTIDE SEQUENCE [LARGE SCALE GENOMIC DNA]</scope>
    <source>
        <strain evidence="8 9">PAL113</strain>
    </source>
</reference>
<keyword evidence="9" id="KW-1185">Reference proteome</keyword>
<sequence>MTGRIIRKDLARNKIVTLTLFCFILIASLLVSGAVRIVTEMTGAVDALFSQAAAPDFIQMHTGDYDQGAIDRFAEQTSMVTSQQTVEMLNIDNANLAFAGRQPATNSVMENGFVRQNEEFDFLLDLDNQVVRPRDGEIAVPIYYLQRDDLAIGDTLEVVDGQYRKEFRIIAFVRDAQMNPSLISSKRFVVSEADFTELRAHTGSEEYLIEFQLAEGVDVGEFERVYQSAGLPQKDTAITAGLLKLMNALTDGLVAALVILVSLLIITVALLCLRLTLLANMEEDTREIGVMKAIGIKSKDIRDLYLLKYRVMAALACLLGFVFSLPLGKVFTANITLYMGKVEMSPLTIILPVLGTVAVYGIVMMFCRLVLRRFRRISAVEALRAGGSANGKLRVGFWPLYKRPVRWLNLRLGAREVLRSFGSYGLLCFVFILCVFLFIVPINLLTTVQAPNFINYMGMGQSDVQIDLRRTEGVEQRYTEMLKALSSDEDVEHFAPYVTAAYPLVTDGETSTLRNVQIGDFGQYAIDYLDGKAPQTENDIALSQLNAQDLEVAVGDSLTLLVEDCPRTLTVSGIYQDLTNGGRTAKASLPWRAEDVQWYLVYLDLNEGVDRTEKVAEYAEAFAPAKVTHIDSYIAQTFGSTISQLRLVVVLAALLSAAVAVLITALFLRMLTAKEAHELSILTFLGFQPKDLARQYIFRTLLVLVVGVVIGTLAAATLGQNLAGLMFASMGASRIRFVVQPMVVYLICPLILAGVVALTTLASTRTTGRIKIQNLVIE</sequence>
<feature type="domain" description="ABC3 transporter permease C-terminal" evidence="7">
    <location>
        <begin position="651"/>
        <end position="768"/>
    </location>
</feature>
<feature type="transmembrane region" description="Helical" evidence="6">
    <location>
        <begin position="738"/>
        <end position="762"/>
    </location>
</feature>
<dbReference type="PANTHER" id="PTHR30287">
    <property type="entry name" value="MEMBRANE COMPONENT OF PREDICTED ABC SUPERFAMILY METABOLITE UPTAKE TRANSPORTER"/>
    <property type="match status" value="1"/>
</dbReference>
<evidence type="ECO:0000256" key="5">
    <source>
        <dbReference type="ARBA" id="ARBA00023136"/>
    </source>
</evidence>
<dbReference type="Pfam" id="PF02687">
    <property type="entry name" value="FtsX"/>
    <property type="match status" value="2"/>
</dbReference>
<feature type="transmembrane region" description="Helical" evidence="6">
    <location>
        <begin position="253"/>
        <end position="273"/>
    </location>
</feature>
<protein>
    <submittedName>
        <fullName evidence="8">ABC transporter permease</fullName>
    </submittedName>
</protein>
<evidence type="ECO:0000313" key="8">
    <source>
        <dbReference type="EMBL" id="MCP1103508.1"/>
    </source>
</evidence>
<name>A0ABT1ECE8_9FIRM</name>
<evidence type="ECO:0000256" key="3">
    <source>
        <dbReference type="ARBA" id="ARBA00022692"/>
    </source>
</evidence>
<keyword evidence="2" id="KW-1003">Cell membrane</keyword>
<evidence type="ECO:0000256" key="4">
    <source>
        <dbReference type="ARBA" id="ARBA00022989"/>
    </source>
</evidence>
<comment type="subcellular location">
    <subcellularLocation>
        <location evidence="1">Cell membrane</location>
        <topology evidence="1">Multi-pass membrane protein</topology>
    </subcellularLocation>
</comment>
<organism evidence="8 9">
    <name type="scientific">Aequitasia blattaphilus</name>
    <dbReference type="NCBI Taxonomy" id="2949332"/>
    <lineage>
        <taxon>Bacteria</taxon>
        <taxon>Bacillati</taxon>
        <taxon>Bacillota</taxon>
        <taxon>Clostridia</taxon>
        <taxon>Lachnospirales</taxon>
        <taxon>Lachnospiraceae</taxon>
        <taxon>Aequitasia</taxon>
    </lineage>
</organism>
<evidence type="ECO:0000256" key="2">
    <source>
        <dbReference type="ARBA" id="ARBA00022475"/>
    </source>
</evidence>
<keyword evidence="5 6" id="KW-0472">Membrane</keyword>
<comment type="caution">
    <text evidence="8">The sequence shown here is derived from an EMBL/GenBank/DDBJ whole genome shotgun (WGS) entry which is preliminary data.</text>
</comment>
<keyword evidence="4 6" id="KW-1133">Transmembrane helix</keyword>
<feature type="transmembrane region" description="Helical" evidence="6">
    <location>
        <begin position="307"/>
        <end position="327"/>
    </location>
</feature>
<feature type="transmembrane region" description="Helical" evidence="6">
    <location>
        <begin position="696"/>
        <end position="718"/>
    </location>
</feature>
<accession>A0ABT1ECE8</accession>
<dbReference type="Proteomes" id="UP001523566">
    <property type="component" value="Unassembled WGS sequence"/>
</dbReference>
<dbReference type="PANTHER" id="PTHR30287:SF2">
    <property type="entry name" value="BLL1001 PROTEIN"/>
    <property type="match status" value="1"/>
</dbReference>
<feature type="transmembrane region" description="Helical" evidence="6">
    <location>
        <begin position="347"/>
        <end position="371"/>
    </location>
</feature>